<accession>A0A5N5GWB9</accession>
<evidence type="ECO:0000256" key="1">
    <source>
        <dbReference type="SAM" id="MobiDB-lite"/>
    </source>
</evidence>
<protein>
    <submittedName>
        <fullName evidence="2">2-alkenal reductase (NADP(+)-dependent)-like</fullName>
    </submittedName>
</protein>
<gene>
    <name evidence="2" type="ORF">D8674_021662</name>
</gene>
<dbReference type="Proteomes" id="UP000327157">
    <property type="component" value="Chromosome 3"/>
</dbReference>
<reference evidence="2 3" key="1">
    <citation type="submission" date="2019-09" db="EMBL/GenBank/DDBJ databases">
        <authorList>
            <person name="Ou C."/>
        </authorList>
    </citation>
    <scope>NUCLEOTIDE SEQUENCE [LARGE SCALE GENOMIC DNA]</scope>
    <source>
        <strain evidence="2">S2</strain>
        <tissue evidence="2">Leaf</tissue>
    </source>
</reference>
<sequence>MTSATNSGLSWGSSTLHRPHPMPMQRDDCEKLGTGSQHNYSLFLLLGFGGCEMTGTSWSVPLQPQSNTCHAPPKRWFKLNVDGAVDTTGDRRRRKLHGGGQTSNLGPSYGIPCNPQNVNGVAHRVARYGLYEQGLGFWTDIGPPWLTEILISESVFA</sequence>
<feature type="compositionally biased region" description="Polar residues" evidence="1">
    <location>
        <begin position="1"/>
        <end position="16"/>
    </location>
</feature>
<reference evidence="2 3" key="3">
    <citation type="submission" date="2019-11" db="EMBL/GenBank/DDBJ databases">
        <title>A de novo genome assembly of a pear dwarfing rootstock.</title>
        <authorList>
            <person name="Wang F."/>
            <person name="Wang J."/>
            <person name="Li S."/>
            <person name="Zhang Y."/>
            <person name="Fang M."/>
            <person name="Ma L."/>
            <person name="Zhao Y."/>
            <person name="Jiang S."/>
        </authorList>
    </citation>
    <scope>NUCLEOTIDE SEQUENCE [LARGE SCALE GENOMIC DNA]</scope>
    <source>
        <strain evidence="2">S2</strain>
        <tissue evidence="2">Leaf</tissue>
    </source>
</reference>
<feature type="region of interest" description="Disordered" evidence="1">
    <location>
        <begin position="1"/>
        <end position="31"/>
    </location>
</feature>
<evidence type="ECO:0000313" key="2">
    <source>
        <dbReference type="EMBL" id="KAB2615074.1"/>
    </source>
</evidence>
<reference evidence="3" key="2">
    <citation type="submission" date="2019-10" db="EMBL/GenBank/DDBJ databases">
        <title>A de novo genome assembly of a pear dwarfing rootstock.</title>
        <authorList>
            <person name="Wang F."/>
            <person name="Wang J."/>
            <person name="Li S."/>
            <person name="Zhang Y."/>
            <person name="Fang M."/>
            <person name="Ma L."/>
            <person name="Zhao Y."/>
            <person name="Jiang S."/>
        </authorList>
    </citation>
    <scope>NUCLEOTIDE SEQUENCE [LARGE SCALE GENOMIC DNA]</scope>
</reference>
<comment type="caution">
    <text evidence="2">The sequence shown here is derived from an EMBL/GenBank/DDBJ whole genome shotgun (WGS) entry which is preliminary data.</text>
</comment>
<organism evidence="2 3">
    <name type="scientific">Pyrus ussuriensis x Pyrus communis</name>
    <dbReference type="NCBI Taxonomy" id="2448454"/>
    <lineage>
        <taxon>Eukaryota</taxon>
        <taxon>Viridiplantae</taxon>
        <taxon>Streptophyta</taxon>
        <taxon>Embryophyta</taxon>
        <taxon>Tracheophyta</taxon>
        <taxon>Spermatophyta</taxon>
        <taxon>Magnoliopsida</taxon>
        <taxon>eudicotyledons</taxon>
        <taxon>Gunneridae</taxon>
        <taxon>Pentapetalae</taxon>
        <taxon>rosids</taxon>
        <taxon>fabids</taxon>
        <taxon>Rosales</taxon>
        <taxon>Rosaceae</taxon>
        <taxon>Amygdaloideae</taxon>
        <taxon>Maleae</taxon>
        <taxon>Pyrus</taxon>
    </lineage>
</organism>
<evidence type="ECO:0000313" key="3">
    <source>
        <dbReference type="Proteomes" id="UP000327157"/>
    </source>
</evidence>
<dbReference type="EMBL" id="SMOL01000402">
    <property type="protein sequence ID" value="KAB2615074.1"/>
    <property type="molecule type" value="Genomic_DNA"/>
</dbReference>
<proteinExistence type="predicted"/>
<keyword evidence="3" id="KW-1185">Reference proteome</keyword>
<dbReference type="AlphaFoldDB" id="A0A5N5GWB9"/>
<name>A0A5N5GWB9_9ROSA</name>